<dbReference type="EMBL" id="AM920431">
    <property type="protein sequence ID" value="CAP94190.1"/>
    <property type="molecule type" value="Genomic_DNA"/>
</dbReference>
<sequence length="126" mass="13123">MPSRPSDTTSSARPFGARSSVALENPALSGFSDLGSFEPVLVYDPLMAPVMESFSVIAPLCLGSVVGSSTGALTGELECNNKSQYNGRCKADKGNCFETSVTEANVGCKSTTVSDGVQRQYIVSEG</sequence>
<gene>
    <name evidence="1" type="ORF">Pc16g15200</name>
    <name evidence="1" type="ORF">PCH_Pc16g15200</name>
</gene>
<proteinExistence type="predicted"/>
<organism evidence="1 2">
    <name type="scientific">Penicillium rubens (strain ATCC 28089 / DSM 1075 / NRRL 1951 / Wisconsin 54-1255)</name>
    <name type="common">Penicillium chrysogenum</name>
    <dbReference type="NCBI Taxonomy" id="500485"/>
    <lineage>
        <taxon>Eukaryota</taxon>
        <taxon>Fungi</taxon>
        <taxon>Dikarya</taxon>
        <taxon>Ascomycota</taxon>
        <taxon>Pezizomycotina</taxon>
        <taxon>Eurotiomycetes</taxon>
        <taxon>Eurotiomycetidae</taxon>
        <taxon>Eurotiales</taxon>
        <taxon>Aspergillaceae</taxon>
        <taxon>Penicillium</taxon>
        <taxon>Penicillium chrysogenum species complex</taxon>
    </lineage>
</organism>
<dbReference type="HOGENOM" id="CLU_1982308_0_0_1"/>
<dbReference type="AlphaFoldDB" id="B6HA63"/>
<keyword evidence="2" id="KW-1185">Reference proteome</keyword>
<dbReference type="VEuPathDB" id="FungiDB:PCH_Pc16g15200"/>
<name>B6HA63_PENRW</name>
<evidence type="ECO:0000313" key="1">
    <source>
        <dbReference type="EMBL" id="CAP94190.1"/>
    </source>
</evidence>
<accession>B6HA63</accession>
<evidence type="ECO:0000313" key="2">
    <source>
        <dbReference type="Proteomes" id="UP000000724"/>
    </source>
</evidence>
<protein>
    <submittedName>
        <fullName evidence="1">Uncharacterized protein</fullName>
    </submittedName>
</protein>
<reference evidence="1 2" key="1">
    <citation type="journal article" date="2008" name="Nat. Biotechnol.">
        <title>Genome sequencing and analysis of the filamentous fungus Penicillium chrysogenum.</title>
        <authorList>
            <person name="van den Berg M.A."/>
            <person name="Albang R."/>
            <person name="Albermann K."/>
            <person name="Badger J.H."/>
            <person name="Daran J.-M."/>
            <person name="Driessen A.J.M."/>
            <person name="Garcia-Estrada C."/>
            <person name="Fedorova N.D."/>
            <person name="Harris D.M."/>
            <person name="Heijne W.H.M."/>
            <person name="Joardar V.S."/>
            <person name="Kiel J.A.K.W."/>
            <person name="Kovalchuk A."/>
            <person name="Martin J.F."/>
            <person name="Nierman W.C."/>
            <person name="Nijland J.G."/>
            <person name="Pronk J.T."/>
            <person name="Roubos J.A."/>
            <person name="van der Klei I.J."/>
            <person name="van Peij N.N.M.E."/>
            <person name="Veenhuis M."/>
            <person name="von Doehren H."/>
            <person name="Wagner C."/>
            <person name="Wortman J.R."/>
            <person name="Bovenberg R.A.L."/>
        </authorList>
    </citation>
    <scope>NUCLEOTIDE SEQUENCE [LARGE SCALE GENOMIC DNA]</scope>
    <source>
        <strain evidence="2">ATCC 28089 / DSM 1075 / NRRL 1951 / Wisconsin 54-1255</strain>
    </source>
</reference>
<dbReference type="Proteomes" id="UP000000724">
    <property type="component" value="Contig Pc00c16"/>
</dbReference>